<evidence type="ECO:0000256" key="13">
    <source>
        <dbReference type="ARBA" id="ARBA00040794"/>
    </source>
</evidence>
<dbReference type="PROSITE" id="PS51462">
    <property type="entry name" value="NUDIX"/>
    <property type="match status" value="1"/>
</dbReference>
<dbReference type="SUPFAM" id="SSF55811">
    <property type="entry name" value="Nudix"/>
    <property type="match status" value="1"/>
</dbReference>
<gene>
    <name evidence="18" type="ORF">PIOMA14_I_0660</name>
</gene>
<accession>A0A0S3UIB5</accession>
<evidence type="ECO:0000313" key="19">
    <source>
        <dbReference type="Proteomes" id="UP000217431"/>
    </source>
</evidence>
<evidence type="ECO:0000256" key="10">
    <source>
        <dbReference type="ARBA" id="ARBA00035861"/>
    </source>
</evidence>
<dbReference type="CDD" id="cd03425">
    <property type="entry name" value="NUDIX_MutT_NudA_like"/>
    <property type="match status" value="1"/>
</dbReference>
<keyword evidence="9" id="KW-0234">DNA repair</keyword>
<evidence type="ECO:0000313" key="18">
    <source>
        <dbReference type="EMBL" id="BAU17168.1"/>
    </source>
</evidence>
<evidence type="ECO:0000256" key="14">
    <source>
        <dbReference type="ARBA" id="ARBA00041592"/>
    </source>
</evidence>
<dbReference type="Gene3D" id="3.90.79.10">
    <property type="entry name" value="Nucleoside Triphosphate Pyrophosphohydrolase"/>
    <property type="match status" value="1"/>
</dbReference>
<keyword evidence="4" id="KW-0235">DNA replication</keyword>
<keyword evidence="5" id="KW-0479">Metal-binding</keyword>
<dbReference type="InterPro" id="IPR047127">
    <property type="entry name" value="MutT-like"/>
</dbReference>
<dbReference type="InterPro" id="IPR000086">
    <property type="entry name" value="NUDIX_hydrolase_dom"/>
</dbReference>
<dbReference type="GO" id="GO:0044715">
    <property type="term" value="F:8-oxo-dGDP phosphatase activity"/>
    <property type="evidence" value="ECO:0007669"/>
    <property type="project" value="TreeGrafter"/>
</dbReference>
<keyword evidence="7" id="KW-0378">Hydrolase</keyword>
<protein>
    <recommendedName>
        <fullName evidence="13">8-oxo-dGTP diphosphatase</fullName>
        <ecNumber evidence="12">3.6.1.55</ecNumber>
    </recommendedName>
    <alternativeName>
        <fullName evidence="16">7,8-dihydro-8-oxoguanine-triphosphatase</fullName>
    </alternativeName>
    <alternativeName>
        <fullName evidence="15">Mutator protein MutT</fullName>
    </alternativeName>
    <alternativeName>
        <fullName evidence="14">dGTP pyrophosphohydrolase</fullName>
    </alternativeName>
</protein>
<evidence type="ECO:0000256" key="8">
    <source>
        <dbReference type="ARBA" id="ARBA00022842"/>
    </source>
</evidence>
<proteinExistence type="inferred from homology"/>
<evidence type="ECO:0000256" key="6">
    <source>
        <dbReference type="ARBA" id="ARBA00022763"/>
    </source>
</evidence>
<evidence type="ECO:0000256" key="2">
    <source>
        <dbReference type="ARBA" id="ARBA00005582"/>
    </source>
</evidence>
<comment type="catalytic activity">
    <reaction evidence="11">
        <text>8-oxo-GTP + H2O = 8-oxo-GMP + diphosphate + H(+)</text>
        <dbReference type="Rhea" id="RHEA:67616"/>
        <dbReference type="ChEBI" id="CHEBI:15377"/>
        <dbReference type="ChEBI" id="CHEBI:15378"/>
        <dbReference type="ChEBI" id="CHEBI:33019"/>
        <dbReference type="ChEBI" id="CHEBI:143553"/>
        <dbReference type="ChEBI" id="CHEBI:145694"/>
    </reaction>
</comment>
<name>A0A0S3UIB5_PREIN</name>
<dbReference type="PANTHER" id="PTHR47707">
    <property type="entry name" value="8-OXO-DGTP DIPHOSPHATASE"/>
    <property type="match status" value="1"/>
</dbReference>
<dbReference type="PANTHER" id="PTHR47707:SF1">
    <property type="entry name" value="NUDIX HYDROLASE FAMILY PROTEIN"/>
    <property type="match status" value="1"/>
</dbReference>
<dbReference type="Proteomes" id="UP000217431">
    <property type="component" value="Chromosome I"/>
</dbReference>
<dbReference type="GO" id="GO:0035539">
    <property type="term" value="F:8-oxo-7,8-dihydrodeoxyguanosine triphosphate pyrophosphatase activity"/>
    <property type="evidence" value="ECO:0007669"/>
    <property type="project" value="UniProtKB-EC"/>
</dbReference>
<dbReference type="InterPro" id="IPR015797">
    <property type="entry name" value="NUDIX_hydrolase-like_dom_sf"/>
</dbReference>
<evidence type="ECO:0000256" key="1">
    <source>
        <dbReference type="ARBA" id="ARBA00001946"/>
    </source>
</evidence>
<keyword evidence="6" id="KW-0227">DNA damage</keyword>
<evidence type="ECO:0000256" key="4">
    <source>
        <dbReference type="ARBA" id="ARBA00022705"/>
    </source>
</evidence>
<dbReference type="EC" id="3.6.1.55" evidence="12"/>
<evidence type="ECO:0000256" key="16">
    <source>
        <dbReference type="ARBA" id="ARBA00042798"/>
    </source>
</evidence>
<comment type="similarity">
    <text evidence="2">Belongs to the Nudix hydrolase family.</text>
</comment>
<feature type="domain" description="Nudix hydrolase" evidence="17">
    <location>
        <begin position="33"/>
        <end position="161"/>
    </location>
</feature>
<evidence type="ECO:0000256" key="11">
    <source>
        <dbReference type="ARBA" id="ARBA00036904"/>
    </source>
</evidence>
<comment type="catalytic activity">
    <reaction evidence="10">
        <text>8-oxo-dGTP + H2O = 8-oxo-dGMP + diphosphate + H(+)</text>
        <dbReference type="Rhea" id="RHEA:31575"/>
        <dbReference type="ChEBI" id="CHEBI:15377"/>
        <dbReference type="ChEBI" id="CHEBI:15378"/>
        <dbReference type="ChEBI" id="CHEBI:33019"/>
        <dbReference type="ChEBI" id="CHEBI:63224"/>
        <dbReference type="ChEBI" id="CHEBI:77896"/>
        <dbReference type="EC" id="3.6.1.55"/>
    </reaction>
</comment>
<dbReference type="STRING" id="28131.BWX40_05325"/>
<dbReference type="GO" id="GO:0046872">
    <property type="term" value="F:metal ion binding"/>
    <property type="evidence" value="ECO:0007669"/>
    <property type="project" value="UniProtKB-KW"/>
</dbReference>
<keyword evidence="3" id="KW-0515">Mutator protein</keyword>
<dbReference type="GO" id="GO:0006260">
    <property type="term" value="P:DNA replication"/>
    <property type="evidence" value="ECO:0007669"/>
    <property type="project" value="UniProtKB-KW"/>
</dbReference>
<comment type="cofactor">
    <cofactor evidence="1">
        <name>Mg(2+)</name>
        <dbReference type="ChEBI" id="CHEBI:18420"/>
    </cofactor>
</comment>
<dbReference type="GO" id="GO:0008413">
    <property type="term" value="F:8-oxo-7,8-dihydroguanosine triphosphate pyrophosphatase activity"/>
    <property type="evidence" value="ECO:0007669"/>
    <property type="project" value="TreeGrafter"/>
</dbReference>
<dbReference type="AlphaFoldDB" id="A0A0S3UIB5"/>
<evidence type="ECO:0000256" key="15">
    <source>
        <dbReference type="ARBA" id="ARBA00041979"/>
    </source>
</evidence>
<organism evidence="18 19">
    <name type="scientific">Prevotella intermedia</name>
    <dbReference type="NCBI Taxonomy" id="28131"/>
    <lineage>
        <taxon>Bacteria</taxon>
        <taxon>Pseudomonadati</taxon>
        <taxon>Bacteroidota</taxon>
        <taxon>Bacteroidia</taxon>
        <taxon>Bacteroidales</taxon>
        <taxon>Prevotellaceae</taxon>
        <taxon>Prevotella</taxon>
    </lineage>
</organism>
<evidence type="ECO:0000256" key="3">
    <source>
        <dbReference type="ARBA" id="ARBA00022457"/>
    </source>
</evidence>
<keyword evidence="8" id="KW-0460">Magnesium</keyword>
<evidence type="ECO:0000256" key="12">
    <source>
        <dbReference type="ARBA" id="ARBA00038905"/>
    </source>
</evidence>
<dbReference type="EMBL" id="AP014597">
    <property type="protein sequence ID" value="BAU17168.1"/>
    <property type="molecule type" value="Genomic_DNA"/>
</dbReference>
<dbReference type="Pfam" id="PF00293">
    <property type="entry name" value="NUDIX"/>
    <property type="match status" value="1"/>
</dbReference>
<dbReference type="GO" id="GO:0006281">
    <property type="term" value="P:DNA repair"/>
    <property type="evidence" value="ECO:0007669"/>
    <property type="project" value="UniProtKB-KW"/>
</dbReference>
<evidence type="ECO:0000259" key="17">
    <source>
        <dbReference type="PROSITE" id="PS51462"/>
    </source>
</evidence>
<evidence type="ECO:0000256" key="9">
    <source>
        <dbReference type="ARBA" id="ARBA00023204"/>
    </source>
</evidence>
<evidence type="ECO:0000256" key="7">
    <source>
        <dbReference type="ARBA" id="ARBA00022801"/>
    </source>
</evidence>
<reference evidence="18 19" key="1">
    <citation type="journal article" date="2016" name="DNA Res.">
        <title>The complete genome sequencing of Prevotella intermedia strain OMA14 and a subsequent fine-scale, intra-species genomic comparison reveal an unusual amplification of conjugative and mobile transposons and identify a novel Prevotella-lineage-specific repeat.</title>
        <authorList>
            <person name="Naito M."/>
            <person name="Ogura Y."/>
            <person name="Itoh T."/>
            <person name="Shoji M."/>
            <person name="Okamoto M."/>
            <person name="Hayashi T."/>
            <person name="Nakayama K."/>
        </authorList>
    </citation>
    <scope>NUCLEOTIDE SEQUENCE [LARGE SCALE GENOMIC DNA]</scope>
    <source>
        <strain evidence="18 19">OMA14</strain>
    </source>
</reference>
<sequence>MKWKVFSTIFLQKILEYWFIYSIFVAKYCVMEKKQINVVCAVIRKGYRYLCTQRLRKGPDYTAERWEFPGGKVKPNESDHEALRREIKEEMDWDIYVGGQLGSITYEYPDFIITLTAYDCTARNYDFKLLAHIDAKWLKRAEFDSLEWTAADKELIKEVWK</sequence>
<evidence type="ECO:0000256" key="5">
    <source>
        <dbReference type="ARBA" id="ARBA00022723"/>
    </source>
</evidence>
<dbReference type="GO" id="GO:0044716">
    <property type="term" value="F:8-oxo-GDP phosphatase activity"/>
    <property type="evidence" value="ECO:0007669"/>
    <property type="project" value="TreeGrafter"/>
</dbReference>